<evidence type="ECO:0008006" key="4">
    <source>
        <dbReference type="Google" id="ProtNLM"/>
    </source>
</evidence>
<evidence type="ECO:0000256" key="1">
    <source>
        <dbReference type="SAM" id="Phobius"/>
    </source>
</evidence>
<feature type="transmembrane region" description="Helical" evidence="1">
    <location>
        <begin position="6"/>
        <end position="27"/>
    </location>
</feature>
<keyword evidence="1" id="KW-0472">Membrane</keyword>
<evidence type="ECO:0000313" key="2">
    <source>
        <dbReference type="EMBL" id="SIQ66429.1"/>
    </source>
</evidence>
<accession>A0A1N6ULC8</accession>
<proteinExistence type="predicted"/>
<reference evidence="2 3" key="1">
    <citation type="submission" date="2017-01" db="EMBL/GenBank/DDBJ databases">
        <authorList>
            <person name="Varghese N."/>
            <person name="Submissions S."/>
        </authorList>
    </citation>
    <scope>NUCLEOTIDE SEQUENCE [LARGE SCALE GENOMIC DNA]</scope>
    <source>
        <strain evidence="2 3">ATCC 700171</strain>
    </source>
</reference>
<organism evidence="2 3">
    <name type="scientific">Paracoccus thiocyanatus</name>
    <dbReference type="NCBI Taxonomy" id="34006"/>
    <lineage>
        <taxon>Bacteria</taxon>
        <taxon>Pseudomonadati</taxon>
        <taxon>Pseudomonadota</taxon>
        <taxon>Alphaproteobacteria</taxon>
        <taxon>Rhodobacterales</taxon>
        <taxon>Paracoccaceae</taxon>
        <taxon>Paracoccus</taxon>
    </lineage>
</organism>
<name>A0A1N6ULC8_9RHOB</name>
<protein>
    <recommendedName>
        <fullName evidence="4">CTP synthetase</fullName>
    </recommendedName>
</protein>
<dbReference type="AlphaFoldDB" id="A0A1N6ULC8"/>
<keyword evidence="1" id="KW-0812">Transmembrane</keyword>
<keyword evidence="1" id="KW-1133">Transmembrane helix</keyword>
<feature type="transmembrane region" description="Helical" evidence="1">
    <location>
        <begin position="34"/>
        <end position="54"/>
    </location>
</feature>
<evidence type="ECO:0000313" key="3">
    <source>
        <dbReference type="Proteomes" id="UP000323956"/>
    </source>
</evidence>
<sequence length="62" mass="6601">MTRLFIMLLSISLTTLAGIGVTIVLAMGFYDTRAILLAAAAGAIIALPITWYVARTLKDGMD</sequence>
<dbReference type="OrthoDB" id="7510999at2"/>
<dbReference type="EMBL" id="FTMK01000011">
    <property type="protein sequence ID" value="SIQ66429.1"/>
    <property type="molecule type" value="Genomic_DNA"/>
</dbReference>
<gene>
    <name evidence="2" type="ORF">SAMN05421641_11192</name>
</gene>
<dbReference type="RefSeq" id="WP_149765741.1">
    <property type="nucleotide sequence ID" value="NZ_FTMK01000011.1"/>
</dbReference>
<dbReference type="Proteomes" id="UP000323956">
    <property type="component" value="Unassembled WGS sequence"/>
</dbReference>